<dbReference type="InterPro" id="IPR003593">
    <property type="entry name" value="AAA+_ATPase"/>
</dbReference>
<dbReference type="SMART" id="SM00382">
    <property type="entry name" value="AAA"/>
    <property type="match status" value="2"/>
</dbReference>
<feature type="domain" description="AAA+ ATPase" evidence="1">
    <location>
        <begin position="281"/>
        <end position="430"/>
    </location>
</feature>
<dbReference type="EMBL" id="JAVFWL010000005">
    <property type="protein sequence ID" value="KAK6757540.1"/>
    <property type="molecule type" value="Genomic_DNA"/>
</dbReference>
<reference evidence="2 3" key="1">
    <citation type="submission" date="2023-08" db="EMBL/GenBank/DDBJ databases">
        <title>A Necator americanus chromosomal reference genome.</title>
        <authorList>
            <person name="Ilik V."/>
            <person name="Petrzelkova K.J."/>
            <person name="Pardy F."/>
            <person name="Fuh T."/>
            <person name="Niatou-Singa F.S."/>
            <person name="Gouil Q."/>
            <person name="Baker L."/>
            <person name="Ritchie M.E."/>
            <person name="Jex A.R."/>
            <person name="Gazzola D."/>
            <person name="Li H."/>
            <person name="Toshio Fujiwara R."/>
            <person name="Zhan B."/>
            <person name="Aroian R.V."/>
            <person name="Pafco B."/>
            <person name="Schwarz E.M."/>
        </authorList>
    </citation>
    <scope>NUCLEOTIDE SEQUENCE [LARGE SCALE GENOMIC DNA]</scope>
    <source>
        <strain evidence="2 3">Aroian</strain>
        <tissue evidence="2">Whole animal</tissue>
    </source>
</reference>
<keyword evidence="3" id="KW-1185">Reference proteome</keyword>
<dbReference type="InterPro" id="IPR003959">
    <property type="entry name" value="ATPase_AAA_core"/>
</dbReference>
<proteinExistence type="predicted"/>
<dbReference type="SUPFAM" id="SSF52540">
    <property type="entry name" value="P-loop containing nucleoside triphosphate hydrolases"/>
    <property type="match status" value="2"/>
</dbReference>
<dbReference type="Gene3D" id="1.10.8.60">
    <property type="match status" value="1"/>
</dbReference>
<feature type="domain" description="AAA+ ATPase" evidence="1">
    <location>
        <begin position="520"/>
        <end position="660"/>
    </location>
</feature>
<comment type="caution">
    <text evidence="2">The sequence shown here is derived from an EMBL/GenBank/DDBJ whole genome shotgun (WGS) entry which is preliminary data.</text>
</comment>
<sequence>MRRSLLYYIFRILLSKLGPCKMRQILWKTRKIRVYQSCSEKQGTVVVHPLNSLVQGLLQDQIVEVSVTFQTWQNITMQTTRLMRLSLSSSLPVDVVEIGRNDAYNMFGREPGHDFVVDGLKSYNLFTKIEKVLTTADSVRLALIKQFGSEQKKDFSEELEQLFTVPHCVRDCDLSCAVKMTVGSKVQAWRTASIGVYNGDILCVPVRNIFTKKTSRYYFQIKCDDSPCILDATSSFYQISSINAHLPYSAREPLFELPSVIYSVVEKMRNRSIAYAAVEETPLVMLLHGAAGSGKRLACTQLAIETHCNLIEKSCYEIWNQVVAKSEEKLNNVFETAISYEPCILYLTSIDVYGYDVETNKADVRLTAALRKWLEKPAKVTVVFSCNSDKVFSLSSSIQSLALYDFMITHLDEDARRHFLSPRLPPDLAHYAARNTAGFSIAELVYLLRDIHYHVTTEEIEKLELAHVEWAIDKRNANFADVIGAPKIPTVSWDDVGGLEETKRLVIESIEMNLHGSGLRRSGIIFFGPPGCGKTLLAKAVATEFKIAFLSVKGPELLNKYVGQSEENLRKVFERARQASPCVIFFDELDSLAPCRGRSNDAGGVTDRIVAQLVGELDSLHLSPHIKVFVLGATNRPDLLDPALLTSGRFDKVIHVKPATDVESKLRILQAVTRKAHLDDDVDLREVASLCDEQMTGAEMYGLVSAAVMEAIREQIHLIEAGQILESDVKGIISRAHFLAALQKKKKEKRINTTPYFAE</sequence>
<dbReference type="PANTHER" id="PTHR23077:SF9">
    <property type="entry name" value="PEROXISOMAL ATPASE PEX6"/>
    <property type="match status" value="1"/>
</dbReference>
<dbReference type="Pfam" id="PF00004">
    <property type="entry name" value="AAA"/>
    <property type="match status" value="2"/>
</dbReference>
<gene>
    <name evidence="2" type="primary">Necator_chrV.g20179</name>
    <name evidence="2" type="ORF">RB195_015387</name>
</gene>
<name>A0ABR1E4K6_NECAM</name>
<dbReference type="PANTHER" id="PTHR23077">
    <property type="entry name" value="AAA-FAMILY ATPASE"/>
    <property type="match status" value="1"/>
</dbReference>
<evidence type="ECO:0000313" key="2">
    <source>
        <dbReference type="EMBL" id="KAK6757540.1"/>
    </source>
</evidence>
<evidence type="ECO:0000313" key="3">
    <source>
        <dbReference type="Proteomes" id="UP001303046"/>
    </source>
</evidence>
<accession>A0ABR1E4K6</accession>
<organism evidence="2 3">
    <name type="scientific">Necator americanus</name>
    <name type="common">Human hookworm</name>
    <dbReference type="NCBI Taxonomy" id="51031"/>
    <lineage>
        <taxon>Eukaryota</taxon>
        <taxon>Metazoa</taxon>
        <taxon>Ecdysozoa</taxon>
        <taxon>Nematoda</taxon>
        <taxon>Chromadorea</taxon>
        <taxon>Rhabditida</taxon>
        <taxon>Rhabditina</taxon>
        <taxon>Rhabditomorpha</taxon>
        <taxon>Strongyloidea</taxon>
        <taxon>Ancylostomatidae</taxon>
        <taxon>Bunostominae</taxon>
        <taxon>Necator</taxon>
    </lineage>
</organism>
<dbReference type="Proteomes" id="UP001303046">
    <property type="component" value="Unassembled WGS sequence"/>
</dbReference>
<protein>
    <recommendedName>
        <fullName evidence="1">AAA+ ATPase domain-containing protein</fullName>
    </recommendedName>
</protein>
<evidence type="ECO:0000259" key="1">
    <source>
        <dbReference type="SMART" id="SM00382"/>
    </source>
</evidence>
<dbReference type="InterPro" id="IPR050168">
    <property type="entry name" value="AAA_ATPase_domain"/>
</dbReference>
<dbReference type="Gene3D" id="3.40.50.300">
    <property type="entry name" value="P-loop containing nucleotide triphosphate hydrolases"/>
    <property type="match status" value="2"/>
</dbReference>
<dbReference type="InterPro" id="IPR027417">
    <property type="entry name" value="P-loop_NTPase"/>
</dbReference>